<evidence type="ECO:0000313" key="1">
    <source>
        <dbReference type="EMBL" id="RZR70628.1"/>
    </source>
</evidence>
<dbReference type="EMBL" id="KV875450">
    <property type="protein sequence ID" value="RZR70628.1"/>
    <property type="molecule type" value="Genomic_DNA"/>
</dbReference>
<accession>A0A444CX98</accession>
<protein>
    <submittedName>
        <fullName evidence="1">Uncharacterized protein</fullName>
    </submittedName>
</protein>
<reference evidence="1" key="1">
    <citation type="journal article" date="2018" name="Data Brief">
        <title>Genome sequence data from 17 accessions of Ensete ventricosum, a staple food crop for millions in Ethiopia.</title>
        <authorList>
            <person name="Yemataw Z."/>
            <person name="Muzemil S."/>
            <person name="Ambachew D."/>
            <person name="Tripathi L."/>
            <person name="Tesfaye K."/>
            <person name="Chala A."/>
            <person name="Farbos A."/>
            <person name="O'Neill P."/>
            <person name="Moore K."/>
            <person name="Grant M."/>
            <person name="Studholme D.J."/>
        </authorList>
    </citation>
    <scope>NUCLEOTIDE SEQUENCE [LARGE SCALE GENOMIC DNA]</scope>
    <source>
        <tissue evidence="1">Leaf</tissue>
    </source>
</reference>
<organism evidence="1">
    <name type="scientific">Ensete ventricosum</name>
    <name type="common">Abyssinian banana</name>
    <name type="synonym">Musa ensete</name>
    <dbReference type="NCBI Taxonomy" id="4639"/>
    <lineage>
        <taxon>Eukaryota</taxon>
        <taxon>Viridiplantae</taxon>
        <taxon>Streptophyta</taxon>
        <taxon>Embryophyta</taxon>
        <taxon>Tracheophyta</taxon>
        <taxon>Spermatophyta</taxon>
        <taxon>Magnoliopsida</taxon>
        <taxon>Liliopsida</taxon>
        <taxon>Zingiberales</taxon>
        <taxon>Musaceae</taxon>
        <taxon>Ensete</taxon>
    </lineage>
</organism>
<dbReference type="AlphaFoldDB" id="A0A444CX98"/>
<sequence length="72" mass="7798">MSLVLVSLPCHYSGVGSSSFSLRPRSVGVDGLGWALARKLSSDSLVNWSKDKTEEGLKQLYHIRAKFSEASG</sequence>
<dbReference type="Proteomes" id="UP000290560">
    <property type="component" value="Unassembled WGS sequence"/>
</dbReference>
<proteinExistence type="predicted"/>
<gene>
    <name evidence="1" type="ORF">BHM03_00000887</name>
</gene>
<name>A0A444CX98_ENSVE</name>